<gene>
    <name evidence="17" type="primary">murD</name>
    <name evidence="21" type="ORF">IAC85_02265</name>
</gene>
<evidence type="ECO:0000256" key="4">
    <source>
        <dbReference type="ARBA" id="ARBA00010416"/>
    </source>
</evidence>
<evidence type="ECO:0000256" key="11">
    <source>
        <dbReference type="ARBA" id="ARBA00022960"/>
    </source>
</evidence>
<evidence type="ECO:0000256" key="3">
    <source>
        <dbReference type="ARBA" id="ARBA00004752"/>
    </source>
</evidence>
<dbReference type="GO" id="GO:0071555">
    <property type="term" value="P:cell wall organization"/>
    <property type="evidence" value="ECO:0007669"/>
    <property type="project" value="UniProtKB-KW"/>
</dbReference>
<dbReference type="InterPro" id="IPR036565">
    <property type="entry name" value="Mur-like_cat_sf"/>
</dbReference>
<dbReference type="Pfam" id="PF02875">
    <property type="entry name" value="Mur_ligase_C"/>
    <property type="match status" value="1"/>
</dbReference>
<evidence type="ECO:0000256" key="16">
    <source>
        <dbReference type="ARBA" id="ARBA00047632"/>
    </source>
</evidence>
<accession>A0A9D0Z164</accession>
<dbReference type="Gene3D" id="3.90.190.20">
    <property type="entry name" value="Mur ligase, C-terminal domain"/>
    <property type="match status" value="1"/>
</dbReference>
<evidence type="ECO:0000256" key="8">
    <source>
        <dbReference type="ARBA" id="ARBA00022598"/>
    </source>
</evidence>
<evidence type="ECO:0000256" key="18">
    <source>
        <dbReference type="RuleBase" id="RU003664"/>
    </source>
</evidence>
<evidence type="ECO:0000256" key="5">
    <source>
        <dbReference type="ARBA" id="ARBA00012212"/>
    </source>
</evidence>
<reference evidence="21" key="1">
    <citation type="submission" date="2020-10" db="EMBL/GenBank/DDBJ databases">
        <authorList>
            <person name="Gilroy R."/>
        </authorList>
    </citation>
    <scope>NUCLEOTIDE SEQUENCE</scope>
    <source>
        <strain evidence="21">CHK165-10780</strain>
    </source>
</reference>
<evidence type="ECO:0000256" key="13">
    <source>
        <dbReference type="ARBA" id="ARBA00023316"/>
    </source>
</evidence>
<keyword evidence="9 17" id="KW-0547">Nucleotide-binding</keyword>
<feature type="domain" description="Mur ligase central" evidence="20">
    <location>
        <begin position="116"/>
        <end position="288"/>
    </location>
</feature>
<evidence type="ECO:0000256" key="12">
    <source>
        <dbReference type="ARBA" id="ARBA00022984"/>
    </source>
</evidence>
<dbReference type="PANTHER" id="PTHR43692">
    <property type="entry name" value="UDP-N-ACETYLMURAMOYLALANINE--D-GLUTAMATE LIGASE"/>
    <property type="match status" value="1"/>
</dbReference>
<reference evidence="21" key="2">
    <citation type="journal article" date="2021" name="PeerJ">
        <title>Extensive microbial diversity within the chicken gut microbiome revealed by metagenomics and culture.</title>
        <authorList>
            <person name="Gilroy R."/>
            <person name="Ravi A."/>
            <person name="Getino M."/>
            <person name="Pursley I."/>
            <person name="Horton D.L."/>
            <person name="Alikhan N.F."/>
            <person name="Baker D."/>
            <person name="Gharbi K."/>
            <person name="Hall N."/>
            <person name="Watson M."/>
            <person name="Adriaenssens E.M."/>
            <person name="Foster-Nyarko E."/>
            <person name="Jarju S."/>
            <person name="Secka A."/>
            <person name="Antonio M."/>
            <person name="Oren A."/>
            <person name="Chaudhuri R.R."/>
            <person name="La Ragione R."/>
            <person name="Hildebrand F."/>
            <person name="Pallen M.J."/>
        </authorList>
    </citation>
    <scope>NUCLEOTIDE SEQUENCE</scope>
    <source>
        <strain evidence="21">CHK165-10780</strain>
    </source>
</reference>
<evidence type="ECO:0000256" key="9">
    <source>
        <dbReference type="ARBA" id="ARBA00022741"/>
    </source>
</evidence>
<keyword evidence="7 17" id="KW-0963">Cytoplasm</keyword>
<proteinExistence type="inferred from homology"/>
<organism evidence="21 22">
    <name type="scientific">Candidatus Faecenecus gallistercoris</name>
    <dbReference type="NCBI Taxonomy" id="2840793"/>
    <lineage>
        <taxon>Bacteria</taxon>
        <taxon>Bacillati</taxon>
        <taxon>Bacillota</taxon>
        <taxon>Bacillota incertae sedis</taxon>
        <taxon>Candidatus Faecenecus</taxon>
    </lineage>
</organism>
<evidence type="ECO:0000256" key="17">
    <source>
        <dbReference type="HAMAP-Rule" id="MF_00639"/>
    </source>
</evidence>
<protein>
    <recommendedName>
        <fullName evidence="6 17">UDP-N-acetylmuramoylalanine--D-glutamate ligase</fullName>
        <ecNumber evidence="5 17">6.3.2.9</ecNumber>
    </recommendedName>
    <alternativeName>
        <fullName evidence="15 17">D-glutamic acid-adding enzyme</fullName>
    </alternativeName>
    <alternativeName>
        <fullName evidence="14 17">UDP-N-acetylmuramoyl-L-alanyl-D-glutamate synthetase</fullName>
    </alternativeName>
</protein>
<dbReference type="GO" id="GO:0008764">
    <property type="term" value="F:UDP-N-acetylmuramoylalanine-D-glutamate ligase activity"/>
    <property type="evidence" value="ECO:0007669"/>
    <property type="project" value="UniProtKB-UniRule"/>
</dbReference>
<comment type="pathway">
    <text evidence="3 17 18">Cell wall biogenesis; peptidoglycan biosynthesis.</text>
</comment>
<dbReference type="GO" id="GO:0009252">
    <property type="term" value="P:peptidoglycan biosynthetic process"/>
    <property type="evidence" value="ECO:0007669"/>
    <property type="project" value="UniProtKB-UniRule"/>
</dbReference>
<dbReference type="GO" id="GO:0005524">
    <property type="term" value="F:ATP binding"/>
    <property type="evidence" value="ECO:0007669"/>
    <property type="project" value="UniProtKB-UniRule"/>
</dbReference>
<name>A0A9D0Z164_9FIRM</name>
<dbReference type="InterPro" id="IPR004101">
    <property type="entry name" value="Mur_ligase_C"/>
</dbReference>
<dbReference type="Gene3D" id="3.40.1190.10">
    <property type="entry name" value="Mur-like, catalytic domain"/>
    <property type="match status" value="1"/>
</dbReference>
<dbReference type="HAMAP" id="MF_00639">
    <property type="entry name" value="MurD"/>
    <property type="match status" value="1"/>
</dbReference>
<evidence type="ECO:0000256" key="14">
    <source>
        <dbReference type="ARBA" id="ARBA00030398"/>
    </source>
</evidence>
<dbReference type="AlphaFoldDB" id="A0A9D0Z164"/>
<feature type="domain" description="Mur ligase C-terminal" evidence="19">
    <location>
        <begin position="311"/>
        <end position="422"/>
    </location>
</feature>
<dbReference type="EMBL" id="DVFU01000047">
    <property type="protein sequence ID" value="HIQ64543.1"/>
    <property type="molecule type" value="Genomic_DNA"/>
</dbReference>
<comment type="similarity">
    <text evidence="4 17">Belongs to the MurCDEF family.</text>
</comment>
<evidence type="ECO:0000256" key="7">
    <source>
        <dbReference type="ARBA" id="ARBA00022490"/>
    </source>
</evidence>
<evidence type="ECO:0000256" key="2">
    <source>
        <dbReference type="ARBA" id="ARBA00004496"/>
    </source>
</evidence>
<evidence type="ECO:0000313" key="21">
    <source>
        <dbReference type="EMBL" id="HIQ64543.1"/>
    </source>
</evidence>
<dbReference type="GO" id="GO:0008360">
    <property type="term" value="P:regulation of cell shape"/>
    <property type="evidence" value="ECO:0007669"/>
    <property type="project" value="UniProtKB-KW"/>
</dbReference>
<dbReference type="Pfam" id="PF08245">
    <property type="entry name" value="Mur_ligase_M"/>
    <property type="match status" value="1"/>
</dbReference>
<keyword evidence="12 17" id="KW-0573">Peptidoglycan synthesis</keyword>
<dbReference type="SUPFAM" id="SSF51984">
    <property type="entry name" value="MurCD N-terminal domain"/>
    <property type="match status" value="1"/>
</dbReference>
<keyword evidence="17 18" id="KW-0131">Cell cycle</keyword>
<evidence type="ECO:0000256" key="1">
    <source>
        <dbReference type="ARBA" id="ARBA00002734"/>
    </source>
</evidence>
<dbReference type="SUPFAM" id="SSF53244">
    <property type="entry name" value="MurD-like peptide ligases, peptide-binding domain"/>
    <property type="match status" value="1"/>
</dbReference>
<evidence type="ECO:0000259" key="20">
    <source>
        <dbReference type="Pfam" id="PF08245"/>
    </source>
</evidence>
<comment type="caution">
    <text evidence="21">The sequence shown here is derived from an EMBL/GenBank/DDBJ whole genome shotgun (WGS) entry which is preliminary data.</text>
</comment>
<keyword evidence="11 17" id="KW-0133">Cell shape</keyword>
<dbReference type="GO" id="GO:0051301">
    <property type="term" value="P:cell division"/>
    <property type="evidence" value="ECO:0007669"/>
    <property type="project" value="UniProtKB-KW"/>
</dbReference>
<evidence type="ECO:0000313" key="22">
    <source>
        <dbReference type="Proteomes" id="UP000886725"/>
    </source>
</evidence>
<dbReference type="InterPro" id="IPR005762">
    <property type="entry name" value="MurD"/>
</dbReference>
<evidence type="ECO:0000256" key="10">
    <source>
        <dbReference type="ARBA" id="ARBA00022840"/>
    </source>
</evidence>
<comment type="catalytic activity">
    <reaction evidence="16 17 18">
        <text>UDP-N-acetyl-alpha-D-muramoyl-L-alanine + D-glutamate + ATP = UDP-N-acetyl-alpha-D-muramoyl-L-alanyl-D-glutamate + ADP + phosphate + H(+)</text>
        <dbReference type="Rhea" id="RHEA:16429"/>
        <dbReference type="ChEBI" id="CHEBI:15378"/>
        <dbReference type="ChEBI" id="CHEBI:29986"/>
        <dbReference type="ChEBI" id="CHEBI:30616"/>
        <dbReference type="ChEBI" id="CHEBI:43474"/>
        <dbReference type="ChEBI" id="CHEBI:83898"/>
        <dbReference type="ChEBI" id="CHEBI:83900"/>
        <dbReference type="ChEBI" id="CHEBI:456216"/>
        <dbReference type="EC" id="6.3.2.9"/>
    </reaction>
</comment>
<dbReference type="EC" id="6.3.2.9" evidence="5 17"/>
<dbReference type="GO" id="GO:0005737">
    <property type="term" value="C:cytoplasm"/>
    <property type="evidence" value="ECO:0007669"/>
    <property type="project" value="UniProtKB-SubCell"/>
</dbReference>
<keyword evidence="8 17" id="KW-0436">Ligase</keyword>
<feature type="binding site" evidence="17">
    <location>
        <begin position="118"/>
        <end position="124"/>
    </location>
    <ligand>
        <name>ATP</name>
        <dbReference type="ChEBI" id="CHEBI:30616"/>
    </ligand>
</feature>
<evidence type="ECO:0000259" key="19">
    <source>
        <dbReference type="Pfam" id="PF02875"/>
    </source>
</evidence>
<dbReference type="Proteomes" id="UP000886725">
    <property type="component" value="Unassembled WGS sequence"/>
</dbReference>
<keyword evidence="13 17" id="KW-0961">Cell wall biogenesis/degradation</keyword>
<evidence type="ECO:0000256" key="6">
    <source>
        <dbReference type="ARBA" id="ARBA00015655"/>
    </source>
</evidence>
<dbReference type="SUPFAM" id="SSF53623">
    <property type="entry name" value="MurD-like peptide ligases, catalytic domain"/>
    <property type="match status" value="1"/>
</dbReference>
<evidence type="ECO:0000256" key="15">
    <source>
        <dbReference type="ARBA" id="ARBA00032324"/>
    </source>
</evidence>
<dbReference type="Gene3D" id="3.40.50.720">
    <property type="entry name" value="NAD(P)-binding Rossmann-like Domain"/>
    <property type="match status" value="1"/>
</dbReference>
<comment type="subcellular location">
    <subcellularLocation>
        <location evidence="2 17 18">Cytoplasm</location>
    </subcellularLocation>
</comment>
<dbReference type="PANTHER" id="PTHR43692:SF1">
    <property type="entry name" value="UDP-N-ACETYLMURAMOYLALANINE--D-GLUTAMATE LIGASE"/>
    <property type="match status" value="1"/>
</dbReference>
<dbReference type="NCBIfam" id="TIGR01087">
    <property type="entry name" value="murD"/>
    <property type="match status" value="1"/>
</dbReference>
<comment type="function">
    <text evidence="1 17 18">Cell wall formation. Catalyzes the addition of glutamate to the nucleotide precursor UDP-N-acetylmuramoyl-L-alanine (UMA).</text>
</comment>
<dbReference type="InterPro" id="IPR036615">
    <property type="entry name" value="Mur_ligase_C_dom_sf"/>
</dbReference>
<dbReference type="InterPro" id="IPR013221">
    <property type="entry name" value="Mur_ligase_cen"/>
</dbReference>
<keyword evidence="17 18" id="KW-0132">Cell division</keyword>
<keyword evidence="10 17" id="KW-0067">ATP-binding</keyword>
<sequence>MFTNNKILILGFARSGYEAAKLLIQRGNEVILNDGKDESKQNAEQVKELTDLGVKFIFGSHPDDLLDESFDYLVKNPGVPIDHKYVLKARELGIVVLNEVEVAYRLLPKDVTLIGITGTNGKTTTTTLIYEMIKKSGKSVHLAGNIGYPLCSFLPKLKKDDIIVMEVSCQQLNDIKEFHPHIAVMTNLSPAHIDFLKSYENYKNVKTKLFQNQTSADFAILNYDNQDVQMQTQNILSTKEYFSSKTTDTNIYLKDQSIYLDGEEFVKTSDIFLKGTHNYENIMAAILAVRKVGVPKEDIIQVLKTFRGVEHRLEFVRNYHGITFYNDTEATNIKCTQIALQTFKEPTIIFLGGMERGQDFNELTPYMDHVKAILAIGTCRNRVQDYGNKLNIPTYSYEYLKDAFPKAMEIAASGDIVLLSPASASWDQYKECEVRGAEFKKYVEELNDED</sequence>